<sequence length="966" mass="108760">MNISYITCGNSANPCVIVPPGGGATKENSLFWAQDLARIGLFVVLYDLRGTGGSYKRDWKQVFQPFGTTAEHQLKRLAGYEATLQGLSKKKQSHDEIPPELQEQLWDYDHYARDAITVLDELNIARAHVMGLSQGGLLAQVIAMQYPERILTCISASTIFDRSGVETVMLSAGAEDFHQQMKQAHLFDEQGNPSWRGDCENKEEYVRWKVKFLEIIIPEFPAHVYHEIAEKEFDTGLITQEECSVCGLSWELWVRAGKLERHHKQLRSNTVPMLYVHGRKDPVIHFNEVERLFQITKNCVLETHNFGHNFGPPAEQKKILGKIATFMKRYAQTSTNGHVNRRFSNDTHASDLCTNLNTDSTVPQLYDTFCSVQTAAETHAVFTLLLEKLQLVHLRGRGLQLFMALRTMLTKHGLNFKQAKLLRDIYATLLKVQAVVGQVKYDGKIPVVKVLEESIELYERDQSRFNKVLVCGAGPIGLRTACELQLLGFDVLVVEKRPSFSRANILTFWDETMADMLGLGAKAYFPNLQPAGINKHLGTRQIQVCLLKTLLLLGGRAEYGMEVCGLHPPSWGKEETSMSRTARWQAFFRPYQKHSRSARTAAELAVEFQKTKDYVKQGDTNEYNPVNKDFVNAKIDPGASSVEFDAYIIAEGGWSDSTQKLGFNKTVQNFKSIYGLVINAKYNQGDMKEKNMRSQIHFKLSGKWPLQRCPIQAEFLEYLKGETHFLALVIPKRNLSEDRTKKYLEKMDKEDRDKLPQSVIDVMTLESTQKGLLEMGVFRKDLGTGRQCLAAHNVDVEQLHAMARDIMCEIGLPEDIPFCESNPVQLFDFSRRARCLDSVRVLHASSVSSSVLAPDDFSQSVATDPPQRHSTLALALPVGDALQEPNWTQGLGINRGFHTAMNQAFACLLAREQSVQAAVTQSSTTHKRMLSMKWGMGHSGLAGSGSGNIGLEPFKHWNTDPRNRIP</sequence>
<dbReference type="InterPro" id="IPR002938">
    <property type="entry name" value="FAD-bd"/>
</dbReference>
<dbReference type="AlphaFoldDB" id="A0A7S2SIA5"/>
<dbReference type="InterPro" id="IPR000073">
    <property type="entry name" value="AB_hydrolase_1"/>
</dbReference>
<name>A0A7S2SIA5_9STRA</name>
<dbReference type="Pfam" id="PF01494">
    <property type="entry name" value="FAD_binding_3"/>
    <property type="match status" value="1"/>
</dbReference>
<dbReference type="InterPro" id="IPR050471">
    <property type="entry name" value="AB_hydrolase"/>
</dbReference>
<dbReference type="PANTHER" id="PTHR43433">
    <property type="entry name" value="HYDROLASE, ALPHA/BETA FOLD FAMILY PROTEIN"/>
    <property type="match status" value="1"/>
</dbReference>
<dbReference type="SUPFAM" id="SSF53474">
    <property type="entry name" value="alpha/beta-Hydrolases"/>
    <property type="match status" value="1"/>
</dbReference>
<feature type="domain" description="FAD-binding" evidence="3">
    <location>
        <begin position="467"/>
        <end position="573"/>
    </location>
</feature>
<feature type="domain" description="AB hydrolase-1" evidence="2">
    <location>
        <begin position="15"/>
        <end position="176"/>
    </location>
</feature>
<dbReference type="Gene3D" id="3.50.50.60">
    <property type="entry name" value="FAD/NAD(P)-binding domain"/>
    <property type="match status" value="2"/>
</dbReference>
<proteinExistence type="predicted"/>
<evidence type="ECO:0000256" key="1">
    <source>
        <dbReference type="SAM" id="MobiDB-lite"/>
    </source>
</evidence>
<organism evidence="4">
    <name type="scientific">Mucochytrium quahogii</name>
    <dbReference type="NCBI Taxonomy" id="96639"/>
    <lineage>
        <taxon>Eukaryota</taxon>
        <taxon>Sar</taxon>
        <taxon>Stramenopiles</taxon>
        <taxon>Bigyra</taxon>
        <taxon>Labyrinthulomycetes</taxon>
        <taxon>Thraustochytrida</taxon>
        <taxon>Thraustochytriidae</taxon>
        <taxon>Mucochytrium</taxon>
    </lineage>
</organism>
<feature type="region of interest" description="Disordered" evidence="1">
    <location>
        <begin position="947"/>
        <end position="966"/>
    </location>
</feature>
<evidence type="ECO:0000259" key="3">
    <source>
        <dbReference type="Pfam" id="PF01494"/>
    </source>
</evidence>
<gene>
    <name evidence="4" type="ORF">QSP1433_LOCUS14199</name>
</gene>
<dbReference type="InterPro" id="IPR029058">
    <property type="entry name" value="AB_hydrolase_fold"/>
</dbReference>
<evidence type="ECO:0000313" key="4">
    <source>
        <dbReference type="EMBL" id="CAD9700298.1"/>
    </source>
</evidence>
<reference evidence="4" key="1">
    <citation type="submission" date="2021-01" db="EMBL/GenBank/DDBJ databases">
        <authorList>
            <person name="Corre E."/>
            <person name="Pelletier E."/>
            <person name="Niang G."/>
            <person name="Scheremetjew M."/>
            <person name="Finn R."/>
            <person name="Kale V."/>
            <person name="Holt S."/>
            <person name="Cochrane G."/>
            <person name="Meng A."/>
            <person name="Brown T."/>
            <person name="Cohen L."/>
        </authorList>
    </citation>
    <scope>NUCLEOTIDE SEQUENCE</scope>
    <source>
        <strain evidence="4">NY070348D</strain>
    </source>
</reference>
<dbReference type="GO" id="GO:0004806">
    <property type="term" value="F:triacylglycerol lipase activity"/>
    <property type="evidence" value="ECO:0007669"/>
    <property type="project" value="TreeGrafter"/>
</dbReference>
<dbReference type="Gene3D" id="3.40.50.1820">
    <property type="entry name" value="alpha/beta hydrolase"/>
    <property type="match status" value="1"/>
</dbReference>
<accession>A0A7S2SIA5</accession>
<protein>
    <submittedName>
        <fullName evidence="4">Uncharacterized protein</fullName>
    </submittedName>
</protein>
<dbReference type="PANTHER" id="PTHR43433:SF5">
    <property type="entry name" value="AB HYDROLASE-1 DOMAIN-CONTAINING PROTEIN"/>
    <property type="match status" value="1"/>
</dbReference>
<dbReference type="GO" id="GO:0071949">
    <property type="term" value="F:FAD binding"/>
    <property type="evidence" value="ECO:0007669"/>
    <property type="project" value="InterPro"/>
</dbReference>
<dbReference type="SUPFAM" id="SSF51905">
    <property type="entry name" value="FAD/NAD(P)-binding domain"/>
    <property type="match status" value="1"/>
</dbReference>
<dbReference type="Pfam" id="PF00561">
    <property type="entry name" value="Abhydrolase_1"/>
    <property type="match status" value="1"/>
</dbReference>
<dbReference type="InterPro" id="IPR036188">
    <property type="entry name" value="FAD/NAD-bd_sf"/>
</dbReference>
<dbReference type="EMBL" id="HBHK01022364">
    <property type="protein sequence ID" value="CAD9700298.1"/>
    <property type="molecule type" value="Transcribed_RNA"/>
</dbReference>
<evidence type="ECO:0000259" key="2">
    <source>
        <dbReference type="Pfam" id="PF00561"/>
    </source>
</evidence>
<feature type="compositionally biased region" description="Basic and acidic residues" evidence="1">
    <location>
        <begin position="953"/>
        <end position="966"/>
    </location>
</feature>
<dbReference type="GO" id="GO:0046503">
    <property type="term" value="P:glycerolipid catabolic process"/>
    <property type="evidence" value="ECO:0007669"/>
    <property type="project" value="TreeGrafter"/>
</dbReference>